<reference evidence="1" key="1">
    <citation type="submission" date="2019-11" db="EMBL/GenBank/DDBJ databases">
        <title>Nori genome reveals adaptations in red seaweeds to the harsh intertidal environment.</title>
        <authorList>
            <person name="Wang D."/>
            <person name="Mao Y."/>
        </authorList>
    </citation>
    <scope>NUCLEOTIDE SEQUENCE</scope>
    <source>
        <tissue evidence="1">Gametophyte</tissue>
    </source>
</reference>
<proteinExistence type="predicted"/>
<comment type="caution">
    <text evidence="1">The sequence shown here is derived from an EMBL/GenBank/DDBJ whole genome shotgun (WGS) entry which is preliminary data.</text>
</comment>
<dbReference type="EMBL" id="CM020620">
    <property type="protein sequence ID" value="KAK1868195.1"/>
    <property type="molecule type" value="Genomic_DNA"/>
</dbReference>
<sequence length="336" mass="32409">MVAPGLIPALLFALVVVGALALSRLPVRPHTLSGLVSVGVAAPQAHVYALLTDLSRFSHWFGSVTAATVLPPSEAGRQEGADTDGDAAAAANAAASGSAAALAVEATGGEAPVGRVSGGDGGDVVAPSSPRLVPGTRFRLTITEAGTVEHHTAEVTAATPPSRVALRSHGSDADGSGKVMYVFNLAEQSVPAAGGGGAGGAATAVGEAAVQTTVHCAFDVEMPCSAAIGVLLPLVRGLARWQLRGYLTKFKALAEAGAGAAADGAPAAAAPAAPAARGVPAGGGGATAQPAATVDVAGSGAADDEADADPPTAAVHDGEEQPPRDVAASAVATGAD</sequence>
<protein>
    <submittedName>
        <fullName evidence="1">Uncharacterized protein</fullName>
    </submittedName>
</protein>
<name>A0ACC3CDN5_PYRYE</name>
<keyword evidence="2" id="KW-1185">Reference proteome</keyword>
<organism evidence="1 2">
    <name type="scientific">Pyropia yezoensis</name>
    <name type="common">Susabi-nori</name>
    <name type="synonym">Porphyra yezoensis</name>
    <dbReference type="NCBI Taxonomy" id="2788"/>
    <lineage>
        <taxon>Eukaryota</taxon>
        <taxon>Rhodophyta</taxon>
        <taxon>Bangiophyceae</taxon>
        <taxon>Bangiales</taxon>
        <taxon>Bangiaceae</taxon>
        <taxon>Pyropia</taxon>
    </lineage>
</organism>
<evidence type="ECO:0000313" key="1">
    <source>
        <dbReference type="EMBL" id="KAK1868195.1"/>
    </source>
</evidence>
<dbReference type="Proteomes" id="UP000798662">
    <property type="component" value="Chromosome 3"/>
</dbReference>
<evidence type="ECO:0000313" key="2">
    <source>
        <dbReference type="Proteomes" id="UP000798662"/>
    </source>
</evidence>
<gene>
    <name evidence="1" type="ORF">I4F81_010689</name>
</gene>
<accession>A0ACC3CDN5</accession>